<comment type="caution">
    <text evidence="1">The sequence shown here is derived from an EMBL/GenBank/DDBJ whole genome shotgun (WGS) entry which is preliminary data.</text>
</comment>
<dbReference type="EMBL" id="CAVMJV010000007">
    <property type="protein sequence ID" value="CAK5034624.1"/>
    <property type="molecule type" value="Genomic_DNA"/>
</dbReference>
<accession>A0ACB0Y6Y4</accession>
<keyword evidence="2" id="KW-1185">Reference proteome</keyword>
<protein>
    <submittedName>
        <fullName evidence="1">Uncharacterized protein</fullName>
    </submittedName>
</protein>
<reference evidence="1" key="1">
    <citation type="submission" date="2023-11" db="EMBL/GenBank/DDBJ databases">
        <authorList>
            <person name="Poullet M."/>
        </authorList>
    </citation>
    <scope>NUCLEOTIDE SEQUENCE</scope>
    <source>
        <strain evidence="1">E1834</strain>
    </source>
</reference>
<proteinExistence type="predicted"/>
<evidence type="ECO:0000313" key="1">
    <source>
        <dbReference type="EMBL" id="CAK5034624.1"/>
    </source>
</evidence>
<gene>
    <name evidence="1" type="ORF">MENTE1834_LOCUS8491</name>
</gene>
<dbReference type="Proteomes" id="UP001497535">
    <property type="component" value="Unassembled WGS sequence"/>
</dbReference>
<organism evidence="1 2">
    <name type="scientific">Meloidogyne enterolobii</name>
    <name type="common">Root-knot nematode worm</name>
    <name type="synonym">Meloidogyne mayaguensis</name>
    <dbReference type="NCBI Taxonomy" id="390850"/>
    <lineage>
        <taxon>Eukaryota</taxon>
        <taxon>Metazoa</taxon>
        <taxon>Ecdysozoa</taxon>
        <taxon>Nematoda</taxon>
        <taxon>Chromadorea</taxon>
        <taxon>Rhabditida</taxon>
        <taxon>Tylenchina</taxon>
        <taxon>Tylenchomorpha</taxon>
        <taxon>Tylenchoidea</taxon>
        <taxon>Meloidogynidae</taxon>
        <taxon>Meloidogyninae</taxon>
        <taxon>Meloidogyne</taxon>
    </lineage>
</organism>
<evidence type="ECO:0000313" key="2">
    <source>
        <dbReference type="Proteomes" id="UP001497535"/>
    </source>
</evidence>
<name>A0ACB0Y6Y4_MELEN</name>
<sequence length="43" mass="4923">MLQILKNPTKFNISSNDTSSADELEIKKTNLETKQTENEQKVN</sequence>